<dbReference type="RefSeq" id="WP_344885622.1">
    <property type="nucleotide sequence ID" value="NZ_BAABCJ010000007.1"/>
</dbReference>
<dbReference type="SUPFAM" id="SSF54909">
    <property type="entry name" value="Dimeric alpha+beta barrel"/>
    <property type="match status" value="1"/>
</dbReference>
<keyword evidence="3" id="KW-1185">Reference proteome</keyword>
<evidence type="ECO:0000313" key="2">
    <source>
        <dbReference type="EMBL" id="GAA3711746.1"/>
    </source>
</evidence>
<name>A0ABP7E0L4_9MICC</name>
<feature type="domain" description="ABM" evidence="1">
    <location>
        <begin position="3"/>
        <end position="94"/>
    </location>
</feature>
<dbReference type="PROSITE" id="PS51725">
    <property type="entry name" value="ABM"/>
    <property type="match status" value="1"/>
</dbReference>
<evidence type="ECO:0000259" key="1">
    <source>
        <dbReference type="PROSITE" id="PS51725"/>
    </source>
</evidence>
<protein>
    <recommendedName>
        <fullName evidence="1">ABM domain-containing protein</fullName>
    </recommendedName>
</protein>
<comment type="caution">
    <text evidence="2">The sequence shown here is derived from an EMBL/GenBank/DDBJ whole genome shotgun (WGS) entry which is preliminary data.</text>
</comment>
<dbReference type="InterPro" id="IPR007138">
    <property type="entry name" value="ABM_dom"/>
</dbReference>
<accession>A0ABP7E0L4</accession>
<gene>
    <name evidence="2" type="ORF">GCM10022377_26460</name>
</gene>
<dbReference type="Proteomes" id="UP001501536">
    <property type="component" value="Unassembled WGS sequence"/>
</dbReference>
<dbReference type="InterPro" id="IPR011008">
    <property type="entry name" value="Dimeric_a/b-barrel"/>
</dbReference>
<dbReference type="Pfam" id="PF03992">
    <property type="entry name" value="ABM"/>
    <property type="match status" value="1"/>
</dbReference>
<dbReference type="EMBL" id="BAABCJ010000007">
    <property type="protein sequence ID" value="GAA3711746.1"/>
    <property type="molecule type" value="Genomic_DNA"/>
</dbReference>
<reference evidence="3" key="1">
    <citation type="journal article" date="2019" name="Int. J. Syst. Evol. Microbiol.">
        <title>The Global Catalogue of Microorganisms (GCM) 10K type strain sequencing project: providing services to taxonomists for standard genome sequencing and annotation.</title>
        <authorList>
            <consortium name="The Broad Institute Genomics Platform"/>
            <consortium name="The Broad Institute Genome Sequencing Center for Infectious Disease"/>
            <person name="Wu L."/>
            <person name="Ma J."/>
        </authorList>
    </citation>
    <scope>NUCLEOTIDE SEQUENCE [LARGE SCALE GENOMIC DNA]</scope>
    <source>
        <strain evidence="3">JCM 16961</strain>
    </source>
</reference>
<evidence type="ECO:0000313" key="3">
    <source>
        <dbReference type="Proteomes" id="UP001501536"/>
    </source>
</evidence>
<dbReference type="Gene3D" id="3.30.70.100">
    <property type="match status" value="1"/>
</dbReference>
<sequence length="98" mass="10920">MTFVTVGTLEAQPGKRDQLIDILTRHRPELIDAGCLTYDVGVSDYHSNTVFVIEQWTSEEAHREALERTSIRSAISESMPLLTGNRGGFKFRVVGSPL</sequence>
<organism evidence="2 3">
    <name type="scientific">Zhihengliuella alba</name>
    <dbReference type="NCBI Taxonomy" id="547018"/>
    <lineage>
        <taxon>Bacteria</taxon>
        <taxon>Bacillati</taxon>
        <taxon>Actinomycetota</taxon>
        <taxon>Actinomycetes</taxon>
        <taxon>Micrococcales</taxon>
        <taxon>Micrococcaceae</taxon>
        <taxon>Zhihengliuella</taxon>
    </lineage>
</organism>
<proteinExistence type="predicted"/>